<evidence type="ECO:0000259" key="7">
    <source>
        <dbReference type="PROSITE" id="PS51686"/>
    </source>
</evidence>
<dbReference type="PANTHER" id="PTHR22807">
    <property type="entry name" value="NOP2 YEAST -RELATED NOL1/NOP2/FMU SUN DOMAIN-CONTAINING"/>
    <property type="match status" value="1"/>
</dbReference>
<dbReference type="InterPro" id="IPR035926">
    <property type="entry name" value="NusB-like_sf"/>
</dbReference>
<keyword evidence="9" id="KW-1185">Reference proteome</keyword>
<dbReference type="Gene3D" id="3.40.50.150">
    <property type="entry name" value="Vaccinia Virus protein VP39"/>
    <property type="match status" value="1"/>
</dbReference>
<dbReference type="EMBL" id="CP063989">
    <property type="protein sequence ID" value="QPL04413.1"/>
    <property type="molecule type" value="Genomic_DNA"/>
</dbReference>
<evidence type="ECO:0000313" key="9">
    <source>
        <dbReference type="Proteomes" id="UP000594637"/>
    </source>
</evidence>
<dbReference type="InterPro" id="IPR049560">
    <property type="entry name" value="MeTrfase_RsmB-F_NOP2_cat"/>
</dbReference>
<feature type="region of interest" description="Disordered" evidence="6">
    <location>
        <begin position="1"/>
        <end position="23"/>
    </location>
</feature>
<dbReference type="AlphaFoldDB" id="A0A7T0LJP6"/>
<feature type="binding site" evidence="5">
    <location>
        <position position="361"/>
    </location>
    <ligand>
        <name>S-adenosyl-L-methionine</name>
        <dbReference type="ChEBI" id="CHEBI:59789"/>
    </ligand>
</feature>
<keyword evidence="1 5" id="KW-0489">Methyltransferase</keyword>
<gene>
    <name evidence="8" type="ORF">ID810_06105</name>
</gene>
<dbReference type="CDD" id="cd02440">
    <property type="entry name" value="AdoMet_MTases"/>
    <property type="match status" value="1"/>
</dbReference>
<dbReference type="InterPro" id="IPR001678">
    <property type="entry name" value="MeTrfase_RsmB-F_NOP2_dom"/>
</dbReference>
<evidence type="ECO:0000313" key="8">
    <source>
        <dbReference type="EMBL" id="QPL04413.1"/>
    </source>
</evidence>
<sequence length="485" mass="52247">MSDHKGARGGRGSGSRRREADPARQVSLEVLRRVREDGAYANLVLPSLLDQAHLSRRDAGFATALTYGTLRLQGRYDAIISRCVDRPLGRIDGVVLDVLRLGAHQLLGMRVATHGAVDATVNLATHAAGRGAAGFVNAVLRRVAGKDLDAWLQEIDADAPDALTSLSLTESHPLWVTKAMRQALKAHGREEDELAALLAADNTDPAVVLCARPGLITPEQLARQVEAATRTEPRPGDLSPCALVMDGGDPGRIDAVRRSRAGVEDEGSQLVALLLSEAPLEGRDERWLDLCAGPGGKAALLAARAAQRGARLVANEVSAHRAELVRSAVRDVPEGVVEVRCEDGRDYGVAEPGCYDRVLVDAPCSGLGSLRRRPEARWRREPKDVTELADVQRELLTSALTAVRTGGVVAYVTCSPHLMETRLVVQDVMRRLARYGHEVEILHAGDVATRVAPVPPAGAADEMLQLWPHLDRADAMFCTLLRRVS</sequence>
<dbReference type="Gene3D" id="1.10.940.10">
    <property type="entry name" value="NusB-like"/>
    <property type="match status" value="1"/>
</dbReference>
<feature type="binding site" evidence="5">
    <location>
        <position position="316"/>
    </location>
    <ligand>
        <name>S-adenosyl-L-methionine</name>
        <dbReference type="ChEBI" id="CHEBI:59789"/>
    </ligand>
</feature>
<organism evidence="8 9">
    <name type="scientific">Actinomyces respiraculi</name>
    <dbReference type="NCBI Taxonomy" id="2744574"/>
    <lineage>
        <taxon>Bacteria</taxon>
        <taxon>Bacillati</taxon>
        <taxon>Actinomycetota</taxon>
        <taxon>Actinomycetes</taxon>
        <taxon>Actinomycetales</taxon>
        <taxon>Actinomycetaceae</taxon>
        <taxon>Actinomyces</taxon>
    </lineage>
</organism>
<evidence type="ECO:0000256" key="5">
    <source>
        <dbReference type="PROSITE-ProRule" id="PRU01023"/>
    </source>
</evidence>
<dbReference type="RefSeq" id="WP_166854995.1">
    <property type="nucleotide sequence ID" value="NZ_CP063989.1"/>
</dbReference>
<dbReference type="InterPro" id="IPR029063">
    <property type="entry name" value="SAM-dependent_MTases_sf"/>
</dbReference>
<dbReference type="GO" id="GO:0008173">
    <property type="term" value="F:RNA methyltransferase activity"/>
    <property type="evidence" value="ECO:0007669"/>
    <property type="project" value="InterPro"/>
</dbReference>
<feature type="binding site" evidence="5">
    <location>
        <position position="343"/>
    </location>
    <ligand>
        <name>S-adenosyl-L-methionine</name>
        <dbReference type="ChEBI" id="CHEBI:59789"/>
    </ligand>
</feature>
<keyword evidence="4 5" id="KW-0694">RNA-binding</keyword>
<feature type="active site" description="Nucleophile" evidence="5">
    <location>
        <position position="414"/>
    </location>
</feature>
<evidence type="ECO:0000256" key="4">
    <source>
        <dbReference type="ARBA" id="ARBA00022884"/>
    </source>
</evidence>
<dbReference type="PROSITE" id="PS51686">
    <property type="entry name" value="SAM_MT_RSMB_NOP"/>
    <property type="match status" value="1"/>
</dbReference>
<dbReference type="GO" id="GO:0006355">
    <property type="term" value="P:regulation of DNA-templated transcription"/>
    <property type="evidence" value="ECO:0007669"/>
    <property type="project" value="InterPro"/>
</dbReference>
<feature type="domain" description="SAM-dependent MTase RsmB/NOP-type" evidence="7">
    <location>
        <begin position="197"/>
        <end position="484"/>
    </location>
</feature>
<keyword evidence="3 5" id="KW-0949">S-adenosyl-L-methionine</keyword>
<dbReference type="Proteomes" id="UP000594637">
    <property type="component" value="Chromosome"/>
</dbReference>
<accession>A0A7T0LJP6</accession>
<dbReference type="PANTHER" id="PTHR22807:SF53">
    <property type="entry name" value="RIBOSOMAL RNA SMALL SUBUNIT METHYLTRANSFERASE B-RELATED"/>
    <property type="match status" value="1"/>
</dbReference>
<protein>
    <submittedName>
        <fullName evidence="8">rRNA small subunit methyltransferase B</fullName>
    </submittedName>
</protein>
<evidence type="ECO:0000256" key="2">
    <source>
        <dbReference type="ARBA" id="ARBA00022679"/>
    </source>
</evidence>
<evidence type="ECO:0000256" key="1">
    <source>
        <dbReference type="ARBA" id="ARBA00022603"/>
    </source>
</evidence>
<dbReference type="PRINTS" id="PR02008">
    <property type="entry name" value="RCMTFAMILY"/>
</dbReference>
<evidence type="ECO:0000256" key="3">
    <source>
        <dbReference type="ARBA" id="ARBA00022691"/>
    </source>
</evidence>
<comment type="similarity">
    <text evidence="5">Belongs to the class I-like SAM-binding methyltransferase superfamily. RsmB/NOP family.</text>
</comment>
<dbReference type="GO" id="GO:0003723">
    <property type="term" value="F:RNA binding"/>
    <property type="evidence" value="ECO:0007669"/>
    <property type="project" value="UniProtKB-UniRule"/>
</dbReference>
<dbReference type="Pfam" id="PF01189">
    <property type="entry name" value="Methyltr_RsmB-F"/>
    <property type="match status" value="1"/>
</dbReference>
<dbReference type="InterPro" id="IPR006027">
    <property type="entry name" value="NusB_RsmB_TIM44"/>
</dbReference>
<reference evidence="8 9" key="1">
    <citation type="submission" date="2020-11" db="EMBL/GenBank/DDBJ databases">
        <title>Actinomyces sp. ZJ750.</title>
        <authorList>
            <person name="Zhou J."/>
        </authorList>
    </citation>
    <scope>NUCLEOTIDE SEQUENCE [LARGE SCALE GENOMIC DNA]</scope>
    <source>
        <strain evidence="8 9">ZJ750</strain>
    </source>
</reference>
<dbReference type="SUPFAM" id="SSF48013">
    <property type="entry name" value="NusB-like"/>
    <property type="match status" value="1"/>
</dbReference>
<keyword evidence="2 5" id="KW-0808">Transferase</keyword>
<feature type="binding site" evidence="5">
    <location>
        <begin position="291"/>
        <end position="297"/>
    </location>
    <ligand>
        <name>S-adenosyl-L-methionine</name>
        <dbReference type="ChEBI" id="CHEBI:59789"/>
    </ligand>
</feature>
<dbReference type="GO" id="GO:0001510">
    <property type="term" value="P:RNA methylation"/>
    <property type="evidence" value="ECO:0007669"/>
    <property type="project" value="InterPro"/>
</dbReference>
<proteinExistence type="inferred from homology"/>
<dbReference type="InterPro" id="IPR023267">
    <property type="entry name" value="RCMT"/>
</dbReference>
<evidence type="ECO:0000256" key="6">
    <source>
        <dbReference type="SAM" id="MobiDB-lite"/>
    </source>
</evidence>
<dbReference type="SUPFAM" id="SSF53335">
    <property type="entry name" value="S-adenosyl-L-methionine-dependent methyltransferases"/>
    <property type="match status" value="1"/>
</dbReference>
<dbReference type="Pfam" id="PF01029">
    <property type="entry name" value="NusB"/>
    <property type="match status" value="1"/>
</dbReference>
<dbReference type="KEGG" id="arep:ID810_06105"/>
<name>A0A7T0LJP6_9ACTO</name>